<dbReference type="Proteomes" id="UP000784294">
    <property type="component" value="Unassembled WGS sequence"/>
</dbReference>
<gene>
    <name evidence="1" type="ORF">PXEA_LOCUS7184</name>
</gene>
<dbReference type="AlphaFoldDB" id="A0A448WK53"/>
<evidence type="ECO:0000313" key="1">
    <source>
        <dbReference type="EMBL" id="VEL13744.1"/>
    </source>
</evidence>
<proteinExistence type="predicted"/>
<dbReference type="EMBL" id="CAAALY010018779">
    <property type="protein sequence ID" value="VEL13744.1"/>
    <property type="molecule type" value="Genomic_DNA"/>
</dbReference>
<protein>
    <submittedName>
        <fullName evidence="1">Uncharacterized protein</fullName>
    </submittedName>
</protein>
<organism evidence="1 2">
    <name type="scientific">Protopolystoma xenopodis</name>
    <dbReference type="NCBI Taxonomy" id="117903"/>
    <lineage>
        <taxon>Eukaryota</taxon>
        <taxon>Metazoa</taxon>
        <taxon>Spiralia</taxon>
        <taxon>Lophotrochozoa</taxon>
        <taxon>Platyhelminthes</taxon>
        <taxon>Monogenea</taxon>
        <taxon>Polyopisthocotylea</taxon>
        <taxon>Polystomatidea</taxon>
        <taxon>Polystomatidae</taxon>
        <taxon>Protopolystoma</taxon>
    </lineage>
</organism>
<name>A0A448WK53_9PLAT</name>
<sequence>MHGLSLSGNKRNLVTMEFSTGVQLVYLPVHWIRHRLVAGFTRLPHPASPLAFKPSQFCSLQRQNGFRGERYIPLYCRHNNGSCINLGG</sequence>
<comment type="caution">
    <text evidence="1">The sequence shown here is derived from an EMBL/GenBank/DDBJ whole genome shotgun (WGS) entry which is preliminary data.</text>
</comment>
<evidence type="ECO:0000313" key="2">
    <source>
        <dbReference type="Proteomes" id="UP000784294"/>
    </source>
</evidence>
<reference evidence="1" key="1">
    <citation type="submission" date="2018-11" db="EMBL/GenBank/DDBJ databases">
        <authorList>
            <consortium name="Pathogen Informatics"/>
        </authorList>
    </citation>
    <scope>NUCLEOTIDE SEQUENCE</scope>
</reference>
<keyword evidence="2" id="KW-1185">Reference proteome</keyword>
<accession>A0A448WK53</accession>